<dbReference type="SUPFAM" id="SSF50998">
    <property type="entry name" value="Quinoprotein alcohol dehydrogenase-like"/>
    <property type="match status" value="1"/>
</dbReference>
<dbReference type="Proteomes" id="UP001163821">
    <property type="component" value="Unassembled WGS sequence"/>
</dbReference>
<feature type="domain" description="Pyrrolo-quinoline quinone repeat" evidence="2">
    <location>
        <begin position="312"/>
        <end position="383"/>
    </location>
</feature>
<evidence type="ECO:0000259" key="2">
    <source>
        <dbReference type="Pfam" id="PF13360"/>
    </source>
</evidence>
<accession>A0AA41Y8S9</accession>
<dbReference type="InterPro" id="IPR002372">
    <property type="entry name" value="PQQ_rpt_dom"/>
</dbReference>
<dbReference type="RefSeq" id="WP_282589904.1">
    <property type="nucleotide sequence ID" value="NZ_JAPAAF010000001.1"/>
</dbReference>
<gene>
    <name evidence="3" type="ORF">N2K84_01070</name>
</gene>
<feature type="domain" description="Pyrrolo-quinoline quinone repeat" evidence="2">
    <location>
        <begin position="51"/>
        <end position="205"/>
    </location>
</feature>
<feature type="chain" id="PRO_5041399089" evidence="1">
    <location>
        <begin position="28"/>
        <end position="431"/>
    </location>
</feature>
<name>A0AA41Y8S9_9BACT</name>
<keyword evidence="1" id="KW-0732">Signal</keyword>
<dbReference type="InterPro" id="IPR015943">
    <property type="entry name" value="WD40/YVTN_repeat-like_dom_sf"/>
</dbReference>
<dbReference type="AlphaFoldDB" id="A0AA41Y8S9"/>
<dbReference type="PROSITE" id="PS51257">
    <property type="entry name" value="PROKAR_LIPOPROTEIN"/>
    <property type="match status" value="1"/>
</dbReference>
<comment type="caution">
    <text evidence="3">The sequence shown here is derived from an EMBL/GenBank/DDBJ whole genome shotgun (WGS) entry which is preliminary data.</text>
</comment>
<protein>
    <submittedName>
        <fullName evidence="3">PQQ-binding-like beta-propeller repeat protein</fullName>
    </submittedName>
</protein>
<keyword evidence="4" id="KW-1185">Reference proteome</keyword>
<proteinExistence type="predicted"/>
<dbReference type="InterPro" id="IPR011047">
    <property type="entry name" value="Quinoprotein_ADH-like_sf"/>
</dbReference>
<evidence type="ECO:0000313" key="4">
    <source>
        <dbReference type="Proteomes" id="UP001163821"/>
    </source>
</evidence>
<feature type="signal peptide" evidence="1">
    <location>
        <begin position="1"/>
        <end position="27"/>
    </location>
</feature>
<organism evidence="3 4">
    <name type="scientific">Gaoshiqia sediminis</name>
    <dbReference type="NCBI Taxonomy" id="2986998"/>
    <lineage>
        <taxon>Bacteria</taxon>
        <taxon>Pseudomonadati</taxon>
        <taxon>Bacteroidota</taxon>
        <taxon>Bacteroidia</taxon>
        <taxon>Marinilabiliales</taxon>
        <taxon>Prolixibacteraceae</taxon>
        <taxon>Gaoshiqia</taxon>
    </lineage>
</organism>
<dbReference type="EMBL" id="JAPAAF010000001">
    <property type="protein sequence ID" value="MCW0481300.1"/>
    <property type="molecule type" value="Genomic_DNA"/>
</dbReference>
<dbReference type="PANTHER" id="PTHR34512">
    <property type="entry name" value="CELL SURFACE PROTEIN"/>
    <property type="match status" value="1"/>
</dbReference>
<dbReference type="Pfam" id="PF13360">
    <property type="entry name" value="PQQ_2"/>
    <property type="match status" value="2"/>
</dbReference>
<sequence>MKKAIKPTRLLIFTAVLFLLYSCSSQTENWTHLRGSQLNGISTSTEAPIHWSETENVGWKTAIRGLGWSSPVVYGNQIWLTSADKDGNWFSAVCIDFESGELQKEIELFHTDSAQRIHSTNSYATPTPCIEKGFVYVHFGTFGTACINTKNFETVWTRADLKCEHLQGPASSLFLYKDLLIVHLEGTDDQNIYALNKHTGETVWQAGCPAPEAYEQVAPVYRKSYQTPIIVQVDGQDQLITNRALYAISYNPKTGEENWRIYYGEDSPVSMPVYYNGLVLVNSGWVLSQSRPYFARLFAVDPTGKGDVTDTHIVWQTEQNVPQTSTPVIVDSLLFMIEERGNLTCLNPMNGNIYWKEKLKGHFNISPIYASGNLYVTNTNGETTILKAGATFEKVAENKLEGTFKATPAILRNSILSRSDKFLYRINVPKN</sequence>
<dbReference type="PANTHER" id="PTHR34512:SF30">
    <property type="entry name" value="OUTER MEMBRANE PROTEIN ASSEMBLY FACTOR BAMB"/>
    <property type="match status" value="1"/>
</dbReference>
<reference evidence="3" key="1">
    <citation type="submission" date="2022-10" db="EMBL/GenBank/DDBJ databases">
        <title>Gaoshiqiia sediminis gen. nov., sp. nov., isolated from coastal sediment.</title>
        <authorList>
            <person name="Yu W.X."/>
            <person name="Mu D.S."/>
            <person name="Du J.Z."/>
            <person name="Liang Y.Q."/>
        </authorList>
    </citation>
    <scope>NUCLEOTIDE SEQUENCE</scope>
    <source>
        <strain evidence="3">A06</strain>
    </source>
</reference>
<evidence type="ECO:0000313" key="3">
    <source>
        <dbReference type="EMBL" id="MCW0481300.1"/>
    </source>
</evidence>
<dbReference type="Gene3D" id="2.130.10.10">
    <property type="entry name" value="YVTN repeat-like/Quinoprotein amine dehydrogenase"/>
    <property type="match status" value="1"/>
</dbReference>
<evidence type="ECO:0000256" key="1">
    <source>
        <dbReference type="SAM" id="SignalP"/>
    </source>
</evidence>